<dbReference type="Proteomes" id="UP000281553">
    <property type="component" value="Unassembled WGS sequence"/>
</dbReference>
<evidence type="ECO:0000256" key="5">
    <source>
        <dbReference type="ARBA" id="ARBA00022692"/>
    </source>
</evidence>
<sequence length="334" mass="38666">MEIEIGQVLSGLAAWAFAFVEPIFNETVRYLRLPKNICDRAVRPGRLQAVVVIVKSGIYNFHNRQHLREAYRGQVNNKNSEINMVFSVGLPRKAGGRVFSRDGFVVNLPERAGNALDYYQTRPLEVLTRLKQEAELNHDLVIGDYEDTYYNLTLKMLHSFQWASRLCTPLKPTFVFMDDDFAFKVDKLRQIITHRSESTRGRMAIGVLRRVSDTIRHGKATVYEKWSVSKREVPWPHHAPHTSGAFYILGYEIVEELAAGMYFTAPLSLDDVWLGTIATKLGISYEEEPGMYQSFNPQLHHRQKALFLPFEVLFRNPLRWVWWIFEPVSKDTEV</sequence>
<evidence type="ECO:0000313" key="11">
    <source>
        <dbReference type="EMBL" id="VDN10897.1"/>
    </source>
</evidence>
<accession>A0A3P7LG99</accession>
<evidence type="ECO:0000313" key="12">
    <source>
        <dbReference type="Proteomes" id="UP000281553"/>
    </source>
</evidence>
<organism evidence="11 12">
    <name type="scientific">Dibothriocephalus latus</name>
    <name type="common">Fish tapeworm</name>
    <name type="synonym">Diphyllobothrium latum</name>
    <dbReference type="NCBI Taxonomy" id="60516"/>
    <lineage>
        <taxon>Eukaryota</taxon>
        <taxon>Metazoa</taxon>
        <taxon>Spiralia</taxon>
        <taxon>Lophotrochozoa</taxon>
        <taxon>Platyhelminthes</taxon>
        <taxon>Cestoda</taxon>
        <taxon>Eucestoda</taxon>
        <taxon>Diphyllobothriidea</taxon>
        <taxon>Diphyllobothriidae</taxon>
        <taxon>Dibothriocephalus</taxon>
    </lineage>
</organism>
<dbReference type="GO" id="GO:0006493">
    <property type="term" value="P:protein O-linked glycosylation"/>
    <property type="evidence" value="ECO:0007669"/>
    <property type="project" value="TreeGrafter"/>
</dbReference>
<evidence type="ECO:0000256" key="2">
    <source>
        <dbReference type="ARBA" id="ARBA00008661"/>
    </source>
</evidence>
<dbReference type="Pfam" id="PF01762">
    <property type="entry name" value="Galactosyl_T"/>
    <property type="match status" value="1"/>
</dbReference>
<name>A0A3P7LG99_DIBLA</name>
<dbReference type="GO" id="GO:0000139">
    <property type="term" value="C:Golgi membrane"/>
    <property type="evidence" value="ECO:0007669"/>
    <property type="project" value="UniProtKB-SubCell"/>
</dbReference>
<protein>
    <recommendedName>
        <fullName evidence="10">Hexosyltransferase</fullName>
        <ecNumber evidence="10">2.4.1.-</ecNumber>
    </recommendedName>
</protein>
<dbReference type="AlphaFoldDB" id="A0A3P7LG99"/>
<dbReference type="EMBL" id="UYRU01050238">
    <property type="protein sequence ID" value="VDN10897.1"/>
    <property type="molecule type" value="Genomic_DNA"/>
</dbReference>
<dbReference type="InterPro" id="IPR002659">
    <property type="entry name" value="Glyco_trans_31"/>
</dbReference>
<dbReference type="GO" id="GO:0016758">
    <property type="term" value="F:hexosyltransferase activity"/>
    <property type="evidence" value="ECO:0007669"/>
    <property type="project" value="InterPro"/>
</dbReference>
<gene>
    <name evidence="11" type="ORF">DILT_LOCUS6728</name>
</gene>
<keyword evidence="8 10" id="KW-0333">Golgi apparatus</keyword>
<dbReference type="EC" id="2.4.1.-" evidence="10"/>
<evidence type="ECO:0000256" key="7">
    <source>
        <dbReference type="ARBA" id="ARBA00022989"/>
    </source>
</evidence>
<keyword evidence="12" id="KW-1185">Reference proteome</keyword>
<dbReference type="Gene3D" id="3.90.550.50">
    <property type="match status" value="1"/>
</dbReference>
<reference evidence="11 12" key="1">
    <citation type="submission" date="2018-11" db="EMBL/GenBank/DDBJ databases">
        <authorList>
            <consortium name="Pathogen Informatics"/>
        </authorList>
    </citation>
    <scope>NUCLEOTIDE SEQUENCE [LARGE SCALE GENOMIC DNA]</scope>
</reference>
<evidence type="ECO:0000256" key="9">
    <source>
        <dbReference type="ARBA" id="ARBA00023136"/>
    </source>
</evidence>
<dbReference type="OrthoDB" id="2139606at2759"/>
<keyword evidence="9" id="KW-0472">Membrane</keyword>
<keyword evidence="3 10" id="KW-0328">Glycosyltransferase</keyword>
<evidence type="ECO:0000256" key="1">
    <source>
        <dbReference type="ARBA" id="ARBA00004323"/>
    </source>
</evidence>
<evidence type="ECO:0000256" key="8">
    <source>
        <dbReference type="ARBA" id="ARBA00023034"/>
    </source>
</evidence>
<evidence type="ECO:0000256" key="10">
    <source>
        <dbReference type="RuleBase" id="RU363063"/>
    </source>
</evidence>
<evidence type="ECO:0000256" key="6">
    <source>
        <dbReference type="ARBA" id="ARBA00022968"/>
    </source>
</evidence>
<keyword evidence="4" id="KW-0808">Transferase</keyword>
<proteinExistence type="inferred from homology"/>
<dbReference type="PANTHER" id="PTHR11214:SF376">
    <property type="entry name" value="HEXOSYLTRANSFERASE"/>
    <property type="match status" value="1"/>
</dbReference>
<comment type="similarity">
    <text evidence="2 10">Belongs to the glycosyltransferase 31 family.</text>
</comment>
<keyword evidence="7" id="KW-1133">Transmembrane helix</keyword>
<keyword evidence="5" id="KW-0812">Transmembrane</keyword>
<dbReference type="PANTHER" id="PTHR11214">
    <property type="entry name" value="BETA-1,3-N-ACETYLGLUCOSAMINYLTRANSFERASE"/>
    <property type="match status" value="1"/>
</dbReference>
<comment type="subcellular location">
    <subcellularLocation>
        <location evidence="1 10">Golgi apparatus membrane</location>
        <topology evidence="1 10">Single-pass type II membrane protein</topology>
    </subcellularLocation>
</comment>
<keyword evidence="6" id="KW-0735">Signal-anchor</keyword>
<evidence type="ECO:0000256" key="3">
    <source>
        <dbReference type="ARBA" id="ARBA00022676"/>
    </source>
</evidence>
<evidence type="ECO:0000256" key="4">
    <source>
        <dbReference type="ARBA" id="ARBA00022679"/>
    </source>
</evidence>